<evidence type="ECO:0000313" key="6">
    <source>
        <dbReference type="EMBL" id="ALV40993.1"/>
    </source>
</evidence>
<evidence type="ECO:0000256" key="1">
    <source>
        <dbReference type="ARBA" id="ARBA00006926"/>
    </source>
</evidence>
<evidence type="ECO:0000256" key="3">
    <source>
        <dbReference type="ARBA" id="ARBA00023002"/>
    </source>
</evidence>
<keyword evidence="2 5" id="KW-0575">Peroxidase</keyword>
<dbReference type="RefSeq" id="WP_058930156.1">
    <property type="nucleotide sequence ID" value="NZ_CP013747.1"/>
</dbReference>
<dbReference type="PRINTS" id="PR01011">
    <property type="entry name" value="GLUTPROXDASE"/>
</dbReference>
<dbReference type="GO" id="GO:0004601">
    <property type="term" value="F:peroxidase activity"/>
    <property type="evidence" value="ECO:0007669"/>
    <property type="project" value="UniProtKB-KW"/>
</dbReference>
<dbReference type="InterPro" id="IPR000889">
    <property type="entry name" value="Glutathione_peroxidase"/>
</dbReference>
<evidence type="ECO:0000256" key="5">
    <source>
        <dbReference type="RuleBase" id="RU000499"/>
    </source>
</evidence>
<evidence type="ECO:0000256" key="2">
    <source>
        <dbReference type="ARBA" id="ARBA00022559"/>
    </source>
</evidence>
<accession>A0A0U3R737</accession>
<dbReference type="PANTHER" id="PTHR11592">
    <property type="entry name" value="GLUTATHIONE PEROXIDASE"/>
    <property type="match status" value="1"/>
</dbReference>
<dbReference type="PROSITE" id="PS51355">
    <property type="entry name" value="GLUTATHIONE_PEROXID_3"/>
    <property type="match status" value="1"/>
</dbReference>
<name>A0A0U3R737_9MICC</name>
<dbReference type="InterPro" id="IPR036249">
    <property type="entry name" value="Thioredoxin-like_sf"/>
</dbReference>
<dbReference type="STRING" id="121292.AU252_07360"/>
<evidence type="ECO:0000313" key="7">
    <source>
        <dbReference type="Proteomes" id="UP000065151"/>
    </source>
</evidence>
<dbReference type="SUPFAM" id="SSF52833">
    <property type="entry name" value="Thioredoxin-like"/>
    <property type="match status" value="1"/>
</dbReference>
<protein>
    <recommendedName>
        <fullName evidence="5">Glutathione peroxidase</fullName>
    </recommendedName>
</protein>
<dbReference type="CDD" id="cd00340">
    <property type="entry name" value="GSH_Peroxidase"/>
    <property type="match status" value="1"/>
</dbReference>
<reference evidence="6 7" key="1">
    <citation type="submission" date="2015-12" db="EMBL/GenBank/DDBJ databases">
        <authorList>
            <person name="Shamseldin A."/>
            <person name="Moawad H."/>
            <person name="Abd El-Rahim W.M."/>
            <person name="Sadowsky M.J."/>
        </authorList>
    </citation>
    <scope>NUCLEOTIDE SEQUENCE [LARGE SCALE GENOMIC DNA]</scope>
    <source>
        <strain evidence="6 7">Ar51</strain>
    </source>
</reference>
<organism evidence="6">
    <name type="scientific">Pseudarthrobacter sulfonivorans</name>
    <dbReference type="NCBI Taxonomy" id="121292"/>
    <lineage>
        <taxon>Bacteria</taxon>
        <taxon>Bacillati</taxon>
        <taxon>Actinomycetota</taxon>
        <taxon>Actinomycetes</taxon>
        <taxon>Micrococcales</taxon>
        <taxon>Micrococcaceae</taxon>
        <taxon>Pseudarthrobacter</taxon>
    </lineage>
</organism>
<sequence length="175" mass="19278">MTDLYTIPLTLNDGTETDFGRFKGNVVVVVNVASKCGFTPQYAGLETLYEKFRDRGFDVLGVPCNQFAGQEPGNDSEIAEFCERNFGVTFPLTAKANVRGKDQHPLYAELTRFKTSVLPGLVKWNFEKFLVNREGEVVARFAPTVEPDSAEVIDAIEMALAEFDGPAATIELSKA</sequence>
<comment type="similarity">
    <text evidence="1 5">Belongs to the glutathione peroxidase family.</text>
</comment>
<feature type="active site" evidence="4">
    <location>
        <position position="36"/>
    </location>
</feature>
<dbReference type="FunFam" id="3.40.30.10:FF:000010">
    <property type="entry name" value="Glutathione peroxidase"/>
    <property type="match status" value="1"/>
</dbReference>
<dbReference type="InterPro" id="IPR029759">
    <property type="entry name" value="GPX_AS"/>
</dbReference>
<dbReference type="EMBL" id="CP013747">
    <property type="protein sequence ID" value="ALV40993.1"/>
    <property type="molecule type" value="Genomic_DNA"/>
</dbReference>
<gene>
    <name evidence="6" type="ORF">AU252_07360</name>
</gene>
<dbReference type="AlphaFoldDB" id="A0A0U3R737"/>
<dbReference type="PROSITE" id="PS00460">
    <property type="entry name" value="GLUTATHIONE_PEROXID_1"/>
    <property type="match status" value="1"/>
</dbReference>
<dbReference type="Pfam" id="PF00255">
    <property type="entry name" value="GSHPx"/>
    <property type="match status" value="1"/>
</dbReference>
<dbReference type="GO" id="GO:0034599">
    <property type="term" value="P:cellular response to oxidative stress"/>
    <property type="evidence" value="ECO:0007669"/>
    <property type="project" value="TreeGrafter"/>
</dbReference>
<dbReference type="KEGG" id="psul:AU252_07360"/>
<dbReference type="PIRSF" id="PIRSF000303">
    <property type="entry name" value="Glutathion_perox"/>
    <property type="match status" value="1"/>
</dbReference>
<proteinExistence type="inferred from homology"/>
<dbReference type="PANTHER" id="PTHR11592:SF40">
    <property type="entry name" value="THIOREDOXIN_GLUTATHIONE PEROXIDASE BTUE"/>
    <property type="match status" value="1"/>
</dbReference>
<dbReference type="Proteomes" id="UP000065151">
    <property type="component" value="Chromosome"/>
</dbReference>
<keyword evidence="3 5" id="KW-0560">Oxidoreductase</keyword>
<dbReference type="Gene3D" id="3.40.30.10">
    <property type="entry name" value="Glutaredoxin"/>
    <property type="match status" value="1"/>
</dbReference>
<evidence type="ECO:0000256" key="4">
    <source>
        <dbReference type="PIRSR" id="PIRSR000303-1"/>
    </source>
</evidence>